<dbReference type="InterPro" id="IPR015413">
    <property type="entry name" value="Methionyl/Leucyl_tRNA_Synth"/>
</dbReference>
<dbReference type="EMBL" id="FM864216">
    <property type="protein sequence ID" value="CAT05011.1"/>
    <property type="molecule type" value="Genomic_DNA"/>
</dbReference>
<dbReference type="SUPFAM" id="SSF47323">
    <property type="entry name" value="Anticodon-binding domain of a subclass of class I aminoacyl-tRNA synthetases"/>
    <property type="match status" value="1"/>
</dbReference>
<organism evidence="13 14">
    <name type="scientific">Mesomycoplasma conjunctivae (strain ATCC 25834 / NCTC 10147 / HRC/581)</name>
    <name type="common">Mycoplasma conjunctivae</name>
    <dbReference type="NCBI Taxonomy" id="572263"/>
    <lineage>
        <taxon>Bacteria</taxon>
        <taxon>Bacillati</taxon>
        <taxon>Mycoplasmatota</taxon>
        <taxon>Mycoplasmoidales</taxon>
        <taxon>Metamycoplasmataceae</taxon>
        <taxon>Mesomycoplasma</taxon>
    </lineage>
</organism>
<dbReference type="Gene3D" id="2.170.220.10">
    <property type="match status" value="1"/>
</dbReference>
<feature type="domain" description="Methionyl/Leucyl tRNA synthetase" evidence="12">
    <location>
        <begin position="151"/>
        <end position="367"/>
    </location>
</feature>
<comment type="similarity">
    <text evidence="10">Belongs to the class-I aminoacyl-tRNA synthetase family.</text>
</comment>
<feature type="domain" description="Methionyl/Leucyl tRNA synthetase" evidence="12">
    <location>
        <begin position="6"/>
        <end position="139"/>
    </location>
</feature>
<dbReference type="CDD" id="cd07957">
    <property type="entry name" value="Anticodon_Ia_Met"/>
    <property type="match status" value="1"/>
</dbReference>
<protein>
    <recommendedName>
        <fullName evidence="3">Methionine--tRNA ligase</fullName>
        <ecNumber evidence="2">6.1.1.10</ecNumber>
    </recommendedName>
    <alternativeName>
        <fullName evidence="9">Methionyl-tRNA synthetase</fullName>
    </alternativeName>
</protein>
<dbReference type="GO" id="GO:0005524">
    <property type="term" value="F:ATP binding"/>
    <property type="evidence" value="ECO:0007669"/>
    <property type="project" value="UniProtKB-KW"/>
</dbReference>
<sequence>MSKKRFYVTTPIYYASGNLHIGHLYTTTIAWVIKNYKKLQGYDARLLTGSDEHGQKIFQKAQENQLEPQFFVDQVANKFKNLWEIFEIDYDYFSRTTSDFHKEYVSKIFDEMLAKGFIFKDFYKGLYSVSDEEFLTPKQAIKKDDGYYHPVSGSKMEYIEEESFFFDMKKMQSWLLDFWKNHPQFISEKKIENELIKNFLEKGIENLSVTRTSLEWGIPVKSQPGHVIYVWLDALFNYISALKPLDKNSDFDTFWNQSEQIVHVVGKEITRFHCIYWPIFLQSLNLRLPSNIITHGWLITPEGKMSKSKGNVVDPLELIKKHDVETIKLFFASQIILGQDGIFDEHNLNLFYNSTLANNFGNLISRTIAMINKNFDTPLIYNKELLDENDVYIYKQIEQTHYQFIDLFDNLEVDKALKLAISLSKNLNSYIDIQKPWLISQKEKLSVVLLALLNGIYAVNTMFSVVMPKNSKKILAILKQKSISLQQNLNFSKFDKTIFEKAEIIYPRLKLD</sequence>
<evidence type="ECO:0000313" key="13">
    <source>
        <dbReference type="EMBL" id="CAT05011.1"/>
    </source>
</evidence>
<keyword evidence="11" id="KW-1133">Transmembrane helix</keyword>
<comment type="function">
    <text evidence="1">Is required not only for elongation of protein synthesis but also for the initiation of all mRNA translation through initiator tRNA(fMet) aminoacylation.</text>
</comment>
<evidence type="ECO:0000256" key="1">
    <source>
        <dbReference type="ARBA" id="ARBA00003314"/>
    </source>
</evidence>
<dbReference type="Gene3D" id="3.40.50.620">
    <property type="entry name" value="HUPs"/>
    <property type="match status" value="1"/>
</dbReference>
<keyword evidence="14" id="KW-1185">Reference proteome</keyword>
<evidence type="ECO:0000256" key="11">
    <source>
        <dbReference type="SAM" id="Phobius"/>
    </source>
</evidence>
<dbReference type="PANTHER" id="PTHR43326:SF1">
    <property type="entry name" value="METHIONINE--TRNA LIGASE, MITOCHONDRIAL"/>
    <property type="match status" value="1"/>
</dbReference>
<dbReference type="InterPro" id="IPR014758">
    <property type="entry name" value="Met-tRNA_synth"/>
</dbReference>
<evidence type="ECO:0000256" key="3">
    <source>
        <dbReference type="ARBA" id="ARBA00018753"/>
    </source>
</evidence>
<evidence type="ECO:0000256" key="5">
    <source>
        <dbReference type="ARBA" id="ARBA00022741"/>
    </source>
</evidence>
<evidence type="ECO:0000256" key="4">
    <source>
        <dbReference type="ARBA" id="ARBA00022598"/>
    </source>
</evidence>
<gene>
    <name evidence="13" type="primary">metS</name>
    <name evidence="13" type="ordered locus">MCJ_003200</name>
</gene>
<dbReference type="InterPro" id="IPR014729">
    <property type="entry name" value="Rossmann-like_a/b/a_fold"/>
</dbReference>
<dbReference type="KEGG" id="mco:MCJ_003200"/>
<dbReference type="PRINTS" id="PR01041">
    <property type="entry name" value="TRNASYNTHMET"/>
</dbReference>
<feature type="transmembrane region" description="Helical" evidence="11">
    <location>
        <begin position="445"/>
        <end position="466"/>
    </location>
</feature>
<proteinExistence type="inferred from homology"/>
<evidence type="ECO:0000256" key="9">
    <source>
        <dbReference type="ARBA" id="ARBA00030904"/>
    </source>
</evidence>
<dbReference type="InterPro" id="IPR023457">
    <property type="entry name" value="Met-tRNA_synth_2"/>
</dbReference>
<evidence type="ECO:0000256" key="8">
    <source>
        <dbReference type="ARBA" id="ARBA00023146"/>
    </source>
</evidence>
<dbReference type="Gene3D" id="1.10.730.10">
    <property type="entry name" value="Isoleucyl-tRNA Synthetase, Domain 1"/>
    <property type="match status" value="1"/>
</dbReference>
<dbReference type="NCBIfam" id="TIGR00398">
    <property type="entry name" value="metG"/>
    <property type="match status" value="1"/>
</dbReference>
<accession>C5J6B9</accession>
<dbReference type="HOGENOM" id="CLU_009710_9_2_14"/>
<keyword evidence="6 10" id="KW-0067">ATP-binding</keyword>
<dbReference type="GO" id="GO:0006431">
    <property type="term" value="P:methionyl-tRNA aminoacylation"/>
    <property type="evidence" value="ECO:0007669"/>
    <property type="project" value="InterPro"/>
</dbReference>
<keyword evidence="11" id="KW-0472">Membrane</keyword>
<evidence type="ECO:0000256" key="7">
    <source>
        <dbReference type="ARBA" id="ARBA00022917"/>
    </source>
</evidence>
<dbReference type="PANTHER" id="PTHR43326">
    <property type="entry name" value="METHIONYL-TRNA SYNTHETASE"/>
    <property type="match status" value="1"/>
</dbReference>
<dbReference type="EC" id="6.1.1.10" evidence="2"/>
<evidence type="ECO:0000256" key="2">
    <source>
        <dbReference type="ARBA" id="ARBA00012838"/>
    </source>
</evidence>
<dbReference type="AlphaFoldDB" id="C5J6B9"/>
<evidence type="ECO:0000256" key="10">
    <source>
        <dbReference type="RuleBase" id="RU363039"/>
    </source>
</evidence>
<dbReference type="InterPro" id="IPR033911">
    <property type="entry name" value="MetRS_core"/>
</dbReference>
<name>C5J6B9_MESCH</name>
<dbReference type="Pfam" id="PF09334">
    <property type="entry name" value="tRNA-synt_1g"/>
    <property type="match status" value="2"/>
</dbReference>
<keyword evidence="11" id="KW-0812">Transmembrane</keyword>
<dbReference type="GO" id="GO:0004825">
    <property type="term" value="F:methionine-tRNA ligase activity"/>
    <property type="evidence" value="ECO:0007669"/>
    <property type="project" value="UniProtKB-EC"/>
</dbReference>
<keyword evidence="4 10" id="KW-0436">Ligase</keyword>
<dbReference type="InterPro" id="IPR041872">
    <property type="entry name" value="Anticodon_Met"/>
</dbReference>
<dbReference type="eggNOG" id="COG0143">
    <property type="taxonomic scope" value="Bacteria"/>
</dbReference>
<evidence type="ECO:0000313" key="14">
    <source>
        <dbReference type="Proteomes" id="UP000001491"/>
    </source>
</evidence>
<keyword evidence="7 10" id="KW-0648">Protein biosynthesis</keyword>
<dbReference type="InterPro" id="IPR009080">
    <property type="entry name" value="tRNAsynth_Ia_anticodon-bd"/>
</dbReference>
<keyword evidence="5 10" id="KW-0547">Nucleotide-binding</keyword>
<reference evidence="14" key="1">
    <citation type="journal article" date="2009" name="BMC Bioinformatics">
        <title>The Mycoplasma conjunctivae genome sequencing, annotation and analysis.</title>
        <authorList>
            <person name="Calderon-Copete S.P."/>
            <person name="Wigger G."/>
            <person name="Wunderlin C."/>
            <person name="Schmidheini T."/>
            <person name="Frey J."/>
            <person name="Quail M.A."/>
            <person name="Falquet L."/>
        </authorList>
    </citation>
    <scope>NUCLEOTIDE SEQUENCE [LARGE SCALE GENOMIC DNA]</scope>
    <source>
        <strain evidence="14">ATCC 25834 / NCTC 10147 / HRC/581</strain>
    </source>
</reference>
<dbReference type="Proteomes" id="UP000001491">
    <property type="component" value="Chromosome"/>
</dbReference>
<keyword evidence="8 10" id="KW-0030">Aminoacyl-tRNA synthetase</keyword>
<evidence type="ECO:0000256" key="6">
    <source>
        <dbReference type="ARBA" id="ARBA00022840"/>
    </source>
</evidence>
<dbReference type="CDD" id="cd00814">
    <property type="entry name" value="MetRS_core"/>
    <property type="match status" value="1"/>
</dbReference>
<dbReference type="SUPFAM" id="SSF52374">
    <property type="entry name" value="Nucleotidylyl transferase"/>
    <property type="match status" value="1"/>
</dbReference>
<evidence type="ECO:0000259" key="12">
    <source>
        <dbReference type="Pfam" id="PF09334"/>
    </source>
</evidence>